<dbReference type="EMBL" id="JAUKWQ010000002">
    <property type="protein sequence ID" value="MDO1582226.1"/>
    <property type="molecule type" value="Genomic_DNA"/>
</dbReference>
<dbReference type="Proteomes" id="UP001169006">
    <property type="component" value="Unassembled WGS sequence"/>
</dbReference>
<evidence type="ECO:0000259" key="1">
    <source>
        <dbReference type="Pfam" id="PF05430"/>
    </source>
</evidence>
<dbReference type="SUPFAM" id="SSF53335">
    <property type="entry name" value="S-adenosyl-L-methionine-dependent methyltransferases"/>
    <property type="match status" value="1"/>
</dbReference>
<proteinExistence type="predicted"/>
<accession>A0ABT8SV69</accession>
<sequence length="241" mass="27206">MTNSEETSREADNALQWREGDMPYSSLFGDHFYCQTDGRLECGHVFLAGNGLPERWQREGVFRIGELGFGTALNFCETWRQWQHLAASDSQLHFTSFELYPMQAEEIDRALSHWPELDRERQALVTLWPKTPAGIIDLAITDRVRLTVVCGQALANLVSYTEMFDAWFLDGFAPSRNPDMWSPELMQAVYDHTSDGGTFATYAAAGFVRRNLHAAGFNVERRPGFAGKREMLCGIRPASAA</sequence>
<dbReference type="PANTHER" id="PTHR39963">
    <property type="entry name" value="SLL0983 PROTEIN"/>
    <property type="match status" value="1"/>
</dbReference>
<dbReference type="PANTHER" id="PTHR39963:SF1">
    <property type="entry name" value="MNMC-LIKE METHYLTRANSFERASE DOMAIN-CONTAINING PROTEIN"/>
    <property type="match status" value="1"/>
</dbReference>
<reference evidence="2" key="2">
    <citation type="submission" date="2023-07" db="EMBL/GenBank/DDBJ databases">
        <authorList>
            <person name="Sun H."/>
        </authorList>
    </citation>
    <scope>NUCLEOTIDE SEQUENCE</scope>
    <source>
        <strain evidence="2">05753</strain>
    </source>
</reference>
<organism evidence="2 3">
    <name type="scientific">Rhizobium oryzicola</name>
    <dbReference type="NCBI Taxonomy" id="1232668"/>
    <lineage>
        <taxon>Bacteria</taxon>
        <taxon>Pseudomonadati</taxon>
        <taxon>Pseudomonadota</taxon>
        <taxon>Alphaproteobacteria</taxon>
        <taxon>Hyphomicrobiales</taxon>
        <taxon>Rhizobiaceae</taxon>
        <taxon>Rhizobium/Agrobacterium group</taxon>
        <taxon>Rhizobium</taxon>
    </lineage>
</organism>
<protein>
    <submittedName>
        <fullName evidence="2">tRNA (5-methylaminomethyl-2-thiouridine)(34)-methyltransferase MnmD</fullName>
    </submittedName>
</protein>
<evidence type="ECO:0000313" key="3">
    <source>
        <dbReference type="Proteomes" id="UP001169006"/>
    </source>
</evidence>
<keyword evidence="3" id="KW-1185">Reference proteome</keyword>
<name>A0ABT8SV69_9HYPH</name>
<dbReference type="InterPro" id="IPR008471">
    <property type="entry name" value="MnmC-like_methylTransf"/>
</dbReference>
<dbReference type="Pfam" id="PF05430">
    <property type="entry name" value="Methyltransf_30"/>
    <property type="match status" value="1"/>
</dbReference>
<dbReference type="Gene3D" id="3.40.50.150">
    <property type="entry name" value="Vaccinia Virus protein VP39"/>
    <property type="match status" value="1"/>
</dbReference>
<dbReference type="NCBIfam" id="NF033855">
    <property type="entry name" value="tRNA_MNMC2"/>
    <property type="match status" value="1"/>
</dbReference>
<gene>
    <name evidence="2" type="primary">mnmD</name>
    <name evidence="2" type="ORF">Q2T52_08965</name>
</gene>
<dbReference type="InterPro" id="IPR047785">
    <property type="entry name" value="tRNA_MNMC2"/>
</dbReference>
<dbReference type="RefSeq" id="WP_302076365.1">
    <property type="nucleotide sequence ID" value="NZ_JAUKWQ010000002.1"/>
</dbReference>
<evidence type="ECO:0000313" key="2">
    <source>
        <dbReference type="EMBL" id="MDO1582226.1"/>
    </source>
</evidence>
<reference evidence="2" key="1">
    <citation type="journal article" date="2015" name="Int. J. Syst. Evol. Microbiol.">
        <title>Rhizobium oryzicola sp. nov., potential plant-growth-promoting endophytic bacteria isolated from rice roots.</title>
        <authorList>
            <person name="Zhang X.X."/>
            <person name="Gao J.S."/>
            <person name="Cao Y.H."/>
            <person name="Sheirdil R.A."/>
            <person name="Wang X.C."/>
            <person name="Zhang L."/>
        </authorList>
    </citation>
    <scope>NUCLEOTIDE SEQUENCE</scope>
    <source>
        <strain evidence="2">05753</strain>
    </source>
</reference>
<dbReference type="InterPro" id="IPR029063">
    <property type="entry name" value="SAM-dependent_MTases_sf"/>
</dbReference>
<feature type="domain" description="MnmC-like methyltransferase" evidence="1">
    <location>
        <begin position="115"/>
        <end position="236"/>
    </location>
</feature>
<comment type="caution">
    <text evidence="2">The sequence shown here is derived from an EMBL/GenBank/DDBJ whole genome shotgun (WGS) entry which is preliminary data.</text>
</comment>